<gene>
    <name evidence="1" type="ORF">HBH25_05305</name>
</gene>
<dbReference type="RefSeq" id="WP_168082244.1">
    <property type="nucleotide sequence ID" value="NZ_JAAVJI010000002.1"/>
</dbReference>
<evidence type="ECO:0000313" key="2">
    <source>
        <dbReference type="Proteomes" id="UP000746535"/>
    </source>
</evidence>
<reference evidence="1 2" key="1">
    <citation type="submission" date="2020-03" db="EMBL/GenBank/DDBJ databases">
        <authorList>
            <person name="Wang L."/>
            <person name="He N."/>
            <person name="Li Y."/>
            <person name="Fang Y."/>
            <person name="Zhang F."/>
        </authorList>
    </citation>
    <scope>NUCLEOTIDE SEQUENCE [LARGE SCALE GENOMIC DNA]</scope>
    <source>
        <strain evidence="2">hsmgli-8</strain>
    </source>
</reference>
<evidence type="ECO:0000313" key="1">
    <source>
        <dbReference type="EMBL" id="NJP00274.1"/>
    </source>
</evidence>
<protein>
    <submittedName>
        <fullName evidence="1">Uncharacterized protein</fullName>
    </submittedName>
</protein>
<sequence length="87" mass="9682">MQTCYTRADEEDLSRMSEEMETGTVIDTAKNSKPISELVASEEAMKLPRIGFARGMGDEQSFDYQAFQIADADVEALFRGGNTPDYC</sequence>
<keyword evidence="2" id="KW-1185">Reference proteome</keyword>
<dbReference type="Proteomes" id="UP000746535">
    <property type="component" value="Unassembled WGS sequence"/>
</dbReference>
<dbReference type="EMBL" id="JAAVJI010000002">
    <property type="protein sequence ID" value="NJP00274.1"/>
    <property type="molecule type" value="Genomic_DNA"/>
</dbReference>
<accession>A0ABX0YDI4</accession>
<comment type="caution">
    <text evidence="1">The sequence shown here is derived from an EMBL/GenBank/DDBJ whole genome shotgun (WGS) entry which is preliminary data.</text>
</comment>
<name>A0ABX0YDI4_9PSED</name>
<organism evidence="1 2">
    <name type="scientific">Pseudomonas quercus</name>
    <dbReference type="NCBI Taxonomy" id="2722792"/>
    <lineage>
        <taxon>Bacteria</taxon>
        <taxon>Pseudomonadati</taxon>
        <taxon>Pseudomonadota</taxon>
        <taxon>Gammaproteobacteria</taxon>
        <taxon>Pseudomonadales</taxon>
        <taxon>Pseudomonadaceae</taxon>
        <taxon>Pseudomonas</taxon>
    </lineage>
</organism>
<proteinExistence type="predicted"/>